<keyword evidence="2" id="KW-1185">Reference proteome</keyword>
<name>T1HM35_RHOPR</name>
<proteinExistence type="predicted"/>
<dbReference type="InParanoid" id="T1HM35"/>
<dbReference type="Proteomes" id="UP000015103">
    <property type="component" value="Unassembled WGS sequence"/>
</dbReference>
<dbReference type="EnsemblMetazoa" id="RPRC005109-RA">
    <property type="protein sequence ID" value="RPRC005109-PA"/>
    <property type="gene ID" value="RPRC005109"/>
</dbReference>
<evidence type="ECO:0000313" key="2">
    <source>
        <dbReference type="Proteomes" id="UP000015103"/>
    </source>
</evidence>
<reference evidence="1" key="1">
    <citation type="submission" date="2015-05" db="UniProtKB">
        <authorList>
            <consortium name="EnsemblMetazoa"/>
        </authorList>
    </citation>
    <scope>IDENTIFICATION</scope>
</reference>
<dbReference type="AlphaFoldDB" id="T1HM35"/>
<sequence length="343" mass="40867">MDKVQEWIDNNEEEMVEPAVEDEFLVITKPPSNIYKDGTKEVTYGTVNEPLLQIRRLDIKKVLKKLKELHKKWLCKEHEERLWYLDKENILLSANNHYMDDIIFFCFIYTVKGTSMYRIIEKSHGDLKEILIHLTLKYEIPRFPISVDGKVSDDLITLERIVRCYPDICCNFYAEGKFHRIIDENVIGNKVEGKRRALLCTLFPSVACTSLLKKQTNIIPQLLWIDLKTMQVLSNNKHFSINHLWFKLKQTLNVHFIPEEVKQSLCKEWKLIDANGNPDLLFEKTRNNCLVYLAEEFRHDENWPNVRKEIDTYLKEPICSWYCKHCSKLREDLNIDKKYNYLY</sequence>
<accession>T1HM35</accession>
<protein>
    <submittedName>
        <fullName evidence="1">Uncharacterized protein</fullName>
    </submittedName>
</protein>
<dbReference type="VEuPathDB" id="VectorBase:RPRC005109"/>
<dbReference type="EMBL" id="ACPB03009464">
    <property type="status" value="NOT_ANNOTATED_CDS"/>
    <property type="molecule type" value="Genomic_DNA"/>
</dbReference>
<evidence type="ECO:0000313" key="1">
    <source>
        <dbReference type="EnsemblMetazoa" id="RPRC005109-PA"/>
    </source>
</evidence>
<organism evidence="1 2">
    <name type="scientific">Rhodnius prolixus</name>
    <name type="common">Triatomid bug</name>
    <dbReference type="NCBI Taxonomy" id="13249"/>
    <lineage>
        <taxon>Eukaryota</taxon>
        <taxon>Metazoa</taxon>
        <taxon>Ecdysozoa</taxon>
        <taxon>Arthropoda</taxon>
        <taxon>Hexapoda</taxon>
        <taxon>Insecta</taxon>
        <taxon>Pterygota</taxon>
        <taxon>Neoptera</taxon>
        <taxon>Paraneoptera</taxon>
        <taxon>Hemiptera</taxon>
        <taxon>Heteroptera</taxon>
        <taxon>Panheteroptera</taxon>
        <taxon>Cimicomorpha</taxon>
        <taxon>Reduviidae</taxon>
        <taxon>Triatominae</taxon>
        <taxon>Rhodnius</taxon>
    </lineage>
</organism>
<dbReference type="HOGENOM" id="CLU_809663_0_0_1"/>